<dbReference type="EMBL" id="CCKQ01014683">
    <property type="protein sequence ID" value="CDW86478.1"/>
    <property type="molecule type" value="Genomic_DNA"/>
</dbReference>
<dbReference type="AlphaFoldDB" id="A0A078B074"/>
<protein>
    <submittedName>
        <fullName evidence="2">Uncharacterized protein</fullName>
    </submittedName>
</protein>
<dbReference type="Proteomes" id="UP000039865">
    <property type="component" value="Unassembled WGS sequence"/>
</dbReference>
<feature type="region of interest" description="Disordered" evidence="1">
    <location>
        <begin position="314"/>
        <end position="358"/>
    </location>
</feature>
<feature type="compositionally biased region" description="Basic and acidic residues" evidence="1">
    <location>
        <begin position="382"/>
        <end position="398"/>
    </location>
</feature>
<feature type="compositionally biased region" description="Polar residues" evidence="1">
    <location>
        <begin position="46"/>
        <end position="60"/>
    </location>
</feature>
<dbReference type="InParanoid" id="A0A078B074"/>
<feature type="region of interest" description="Disordered" evidence="1">
    <location>
        <begin position="1"/>
        <end position="103"/>
    </location>
</feature>
<feature type="region of interest" description="Disordered" evidence="1">
    <location>
        <begin position="376"/>
        <end position="404"/>
    </location>
</feature>
<evidence type="ECO:0000313" key="2">
    <source>
        <dbReference type="EMBL" id="CDW86478.1"/>
    </source>
</evidence>
<accession>A0A078B074</accession>
<evidence type="ECO:0000313" key="3">
    <source>
        <dbReference type="Proteomes" id="UP000039865"/>
    </source>
</evidence>
<evidence type="ECO:0000256" key="1">
    <source>
        <dbReference type="SAM" id="MobiDB-lite"/>
    </source>
</evidence>
<gene>
    <name evidence="2" type="primary">Contig17190.g18311</name>
    <name evidence="2" type="ORF">STYLEM_15573</name>
</gene>
<proteinExistence type="predicted"/>
<keyword evidence="3" id="KW-1185">Reference proteome</keyword>
<feature type="compositionally biased region" description="Basic residues" evidence="1">
    <location>
        <begin position="27"/>
        <end position="36"/>
    </location>
</feature>
<name>A0A078B074_STYLE</name>
<feature type="compositionally biased region" description="Basic and acidic residues" evidence="1">
    <location>
        <begin position="1"/>
        <end position="26"/>
    </location>
</feature>
<feature type="compositionally biased region" description="Basic and acidic residues" evidence="1">
    <location>
        <begin position="340"/>
        <end position="358"/>
    </location>
</feature>
<organism evidence="2 3">
    <name type="scientific">Stylonychia lemnae</name>
    <name type="common">Ciliate</name>
    <dbReference type="NCBI Taxonomy" id="5949"/>
    <lineage>
        <taxon>Eukaryota</taxon>
        <taxon>Sar</taxon>
        <taxon>Alveolata</taxon>
        <taxon>Ciliophora</taxon>
        <taxon>Intramacronucleata</taxon>
        <taxon>Spirotrichea</taxon>
        <taxon>Stichotrichia</taxon>
        <taxon>Sporadotrichida</taxon>
        <taxon>Oxytrichidae</taxon>
        <taxon>Stylonychinae</taxon>
        <taxon>Stylonychia</taxon>
    </lineage>
</organism>
<sequence length="467" mass="53615">MSHNQDTSRKRLFSERDSENSSENKNHHQPAKRRRPNPASRNSSNFTPPSQMSISMSFGNQIDKKQSNKPSANKSDIQIEEINISGDEDYSTPYRGGRGDIENPITISSNKKSYNDESDVMCYQGLIQQLKSNQVSDCKSLLQIVSPTKSTNESISCFIPQDLNYLRNTNIGDNRIKIIEGKQMQQQMNRRESQASIHQSNSKLINIKYMEKVVTEAALKGGLKNITKTGLKELGFYCIEYFRIAIEELIDVSRSYRNQAYLTNKNHSIGQTDYYDMQMEIPPQLKIVCTGNPLKDHQTLFEIESELAQQKAEQVKSKNEIVPEKPTKSSGGKRQAQKKLKTDEQAQHQKDTKDFSMDEVYLKQNRDTISMFTSSASNKIQSKKENQQLLRQAKDSDSSNRVSNQTNVIYNSKSLYDNDLIAMQVMPQRRVCTKVLRQWLIKTRIIQPQTKMRFLEEIANQALVQQQ</sequence>
<reference evidence="2 3" key="1">
    <citation type="submission" date="2014-06" db="EMBL/GenBank/DDBJ databases">
        <authorList>
            <person name="Swart Estienne"/>
        </authorList>
    </citation>
    <scope>NUCLEOTIDE SEQUENCE [LARGE SCALE GENOMIC DNA]</scope>
    <source>
        <strain evidence="2 3">130c</strain>
    </source>
</reference>
<feature type="compositionally biased region" description="Basic and acidic residues" evidence="1">
    <location>
        <begin position="314"/>
        <end position="327"/>
    </location>
</feature>